<keyword evidence="4" id="KW-1185">Reference proteome</keyword>
<evidence type="ECO:0000259" key="2">
    <source>
        <dbReference type="Pfam" id="PF00892"/>
    </source>
</evidence>
<dbReference type="PANTHER" id="PTHR22911">
    <property type="entry name" value="ACYL-MALONYL CONDENSING ENZYME-RELATED"/>
    <property type="match status" value="1"/>
</dbReference>
<dbReference type="GO" id="GO:0016020">
    <property type="term" value="C:membrane"/>
    <property type="evidence" value="ECO:0007669"/>
    <property type="project" value="InterPro"/>
</dbReference>
<feature type="transmembrane region" description="Helical" evidence="1">
    <location>
        <begin position="37"/>
        <end position="56"/>
    </location>
</feature>
<dbReference type="Pfam" id="PF00892">
    <property type="entry name" value="EamA"/>
    <property type="match status" value="2"/>
</dbReference>
<comment type="caution">
    <text evidence="3">The sequence shown here is derived from an EMBL/GenBank/DDBJ whole genome shotgun (WGS) entry which is preliminary data.</text>
</comment>
<dbReference type="Proteomes" id="UP000470771">
    <property type="component" value="Unassembled WGS sequence"/>
</dbReference>
<feature type="transmembrane region" description="Helical" evidence="1">
    <location>
        <begin position="120"/>
        <end position="141"/>
    </location>
</feature>
<keyword evidence="1" id="KW-0812">Transmembrane</keyword>
<sequence>MKAKLAQYKNILLLHLIVLIFGFTAILGKLITIESDLLVWFRMGIATIILAAYIAFNKSTLRMKKGGVWKTVLTGFVIAAHWIFFFEAINQSNVSITLAAISSTSLFTSLLEPIVFKRKLLWYEVILGGAAIVGLYFIFKFELDNKLGLILGLISAALAATFTVINGTLTKQYDSQKISLYELGGGFLAVTAYLLFFKGFPPMSDFMLSPSDWFYILILAVVCTAFAFVVSVEVMKELTPFTVSLTINLEPVYGIILAIFIFGADEQMSPGFYAGAIIILSTLFANVLIKKRLKRKNTTPPTLID</sequence>
<feature type="transmembrane region" description="Helical" evidence="1">
    <location>
        <begin position="270"/>
        <end position="289"/>
    </location>
</feature>
<organism evidence="3 4">
    <name type="scientific">Acidiluteibacter ferrifornacis</name>
    <dbReference type="NCBI Taxonomy" id="2692424"/>
    <lineage>
        <taxon>Bacteria</taxon>
        <taxon>Pseudomonadati</taxon>
        <taxon>Bacteroidota</taxon>
        <taxon>Flavobacteriia</taxon>
        <taxon>Flavobacteriales</taxon>
        <taxon>Cryomorphaceae</taxon>
        <taxon>Acidiluteibacter</taxon>
    </lineage>
</organism>
<feature type="transmembrane region" description="Helical" evidence="1">
    <location>
        <begin position="68"/>
        <end position="86"/>
    </location>
</feature>
<feature type="transmembrane region" description="Helical" evidence="1">
    <location>
        <begin position="92"/>
        <end position="111"/>
    </location>
</feature>
<dbReference type="PANTHER" id="PTHR22911:SF79">
    <property type="entry name" value="MOBA-LIKE NTP TRANSFERASE DOMAIN-CONTAINING PROTEIN"/>
    <property type="match status" value="1"/>
</dbReference>
<evidence type="ECO:0000313" key="3">
    <source>
        <dbReference type="EMBL" id="NBG67227.1"/>
    </source>
</evidence>
<dbReference type="RefSeq" id="WP_160634184.1">
    <property type="nucleotide sequence ID" value="NZ_WWNE01000014.1"/>
</dbReference>
<evidence type="ECO:0000313" key="4">
    <source>
        <dbReference type="Proteomes" id="UP000470771"/>
    </source>
</evidence>
<protein>
    <submittedName>
        <fullName evidence="3">EamA family transporter</fullName>
    </submittedName>
</protein>
<dbReference type="EMBL" id="WWNE01000014">
    <property type="protein sequence ID" value="NBG67227.1"/>
    <property type="molecule type" value="Genomic_DNA"/>
</dbReference>
<feature type="transmembrane region" description="Helical" evidence="1">
    <location>
        <begin position="12"/>
        <end position="31"/>
    </location>
</feature>
<dbReference type="SUPFAM" id="SSF103481">
    <property type="entry name" value="Multidrug resistance efflux transporter EmrE"/>
    <property type="match status" value="2"/>
</dbReference>
<keyword evidence="1" id="KW-1133">Transmembrane helix</keyword>
<proteinExistence type="predicted"/>
<dbReference type="InterPro" id="IPR037185">
    <property type="entry name" value="EmrE-like"/>
</dbReference>
<feature type="transmembrane region" description="Helical" evidence="1">
    <location>
        <begin position="180"/>
        <end position="201"/>
    </location>
</feature>
<name>A0A6N9NQ50_9FLAO</name>
<reference evidence="3 4" key="1">
    <citation type="submission" date="2019-12" db="EMBL/GenBank/DDBJ databases">
        <authorList>
            <person name="Zhao J."/>
        </authorList>
    </citation>
    <scope>NUCLEOTIDE SEQUENCE [LARGE SCALE GENOMIC DNA]</scope>
    <source>
        <strain evidence="3 4">S-15</strain>
    </source>
</reference>
<keyword evidence="1" id="KW-0472">Membrane</keyword>
<accession>A0A6N9NQ50</accession>
<feature type="domain" description="EamA" evidence="2">
    <location>
        <begin position="147"/>
        <end position="284"/>
    </location>
</feature>
<feature type="transmembrane region" description="Helical" evidence="1">
    <location>
        <begin position="241"/>
        <end position="264"/>
    </location>
</feature>
<feature type="domain" description="EamA" evidence="2">
    <location>
        <begin position="11"/>
        <end position="139"/>
    </location>
</feature>
<gene>
    <name evidence="3" type="ORF">GQN54_13940</name>
</gene>
<dbReference type="InterPro" id="IPR000620">
    <property type="entry name" value="EamA_dom"/>
</dbReference>
<dbReference type="AlphaFoldDB" id="A0A6N9NQ50"/>
<feature type="transmembrane region" description="Helical" evidence="1">
    <location>
        <begin position="147"/>
        <end position="168"/>
    </location>
</feature>
<feature type="transmembrane region" description="Helical" evidence="1">
    <location>
        <begin position="213"/>
        <end position="234"/>
    </location>
</feature>
<evidence type="ECO:0000256" key="1">
    <source>
        <dbReference type="SAM" id="Phobius"/>
    </source>
</evidence>